<evidence type="ECO:0000256" key="1">
    <source>
        <dbReference type="ARBA" id="ARBA00023002"/>
    </source>
</evidence>
<evidence type="ECO:0000313" key="6">
    <source>
        <dbReference type="EMBL" id="KKI49813.1"/>
    </source>
</evidence>
<dbReference type="OrthoDB" id="271711at2"/>
<sequence>MKKAVMYGAGNIGRGFIGKVLSESGYEVCFLDIVPEVIDAFNKNHEYRVHIVSNDGDHYDVVKNVEAVNANTPEAAERIADCDLMATAVGVNVLPYIIDNIAKGIALRMERGGKPLNIILAENQLNADQIMRDYIYEKLNDGQKKWADENLGLVEASIGRMVPPLTPEERAADPLAIAVEPYALLPVDSDAFRGGIPDLVGLVPYSPFGFYIKRKLFIHNMGHAMCAYFAWQKGYEYIWQAVQDPEIRKMAEASMNDTANALHKQYGVPLSEITDHVQDLLTRFENKALKDTVVRVGGDPVRKLRKDDRLVGAALYCLEYGTKPEGIVKGIVAALHFNNPDDKFAVQIQDDLKKNGLDAVIEKYMGIAASSELAKMIKKEYAAGSEK</sequence>
<comment type="caution">
    <text evidence="6">The sequence shown here is derived from an EMBL/GenBank/DDBJ whole genome shotgun (WGS) entry which is preliminary data.</text>
</comment>
<dbReference type="Pfam" id="PF01232">
    <property type="entry name" value="Mannitol_dh"/>
    <property type="match status" value="1"/>
</dbReference>
<feature type="domain" description="Mannitol dehydrogenase C-terminal" evidence="5">
    <location>
        <begin position="211"/>
        <end position="372"/>
    </location>
</feature>
<dbReference type="EMBL" id="LAYJ01000118">
    <property type="protein sequence ID" value="KKI49813.1"/>
    <property type="molecule type" value="Genomic_DNA"/>
</dbReference>
<gene>
    <name evidence="6" type="ORF">CHK_2723</name>
</gene>
<dbReference type="InterPro" id="IPR036291">
    <property type="entry name" value="NAD(P)-bd_dom_sf"/>
</dbReference>
<dbReference type="RefSeq" id="WP_052740597.1">
    <property type="nucleotide sequence ID" value="NZ_LAYJ01000118.1"/>
</dbReference>
<dbReference type="Gene3D" id="1.10.1040.10">
    <property type="entry name" value="N-(1-d-carboxylethyl)-l-norvaline Dehydrogenase, domain 2"/>
    <property type="match status" value="1"/>
</dbReference>
<organism evidence="6 7">
    <name type="scientific">Christensenella hongkongensis</name>
    <dbReference type="NCBI Taxonomy" id="270498"/>
    <lineage>
        <taxon>Bacteria</taxon>
        <taxon>Bacillati</taxon>
        <taxon>Bacillota</taxon>
        <taxon>Clostridia</taxon>
        <taxon>Christensenellales</taxon>
        <taxon>Christensenellaceae</taxon>
        <taxon>Christensenella</taxon>
    </lineage>
</organism>
<keyword evidence="1 6" id="KW-0560">Oxidoreductase</keyword>
<name>A0A0M2NC49_9FIRM</name>
<evidence type="ECO:0000259" key="5">
    <source>
        <dbReference type="Pfam" id="PF08125"/>
    </source>
</evidence>
<dbReference type="Pfam" id="PF08125">
    <property type="entry name" value="Mannitol_dh_C"/>
    <property type="match status" value="1"/>
</dbReference>
<reference evidence="6 7" key="1">
    <citation type="submission" date="2015-04" db="EMBL/GenBank/DDBJ databases">
        <title>Draft genome sequence of bacteremic isolate Catabacter hongkongensis type strain HKU16T.</title>
        <authorList>
            <person name="Lau S.K."/>
            <person name="Teng J.L."/>
            <person name="Huang Y."/>
            <person name="Curreem S.O."/>
            <person name="Tsui S.K."/>
            <person name="Woo P.C."/>
        </authorList>
    </citation>
    <scope>NUCLEOTIDE SEQUENCE [LARGE SCALE GENOMIC DNA]</scope>
    <source>
        <strain evidence="6 7">HKU16</strain>
    </source>
</reference>
<dbReference type="PATRIC" id="fig|270498.16.peg.2606"/>
<dbReference type="InterPro" id="IPR013328">
    <property type="entry name" value="6PGD_dom2"/>
</dbReference>
<evidence type="ECO:0000259" key="4">
    <source>
        <dbReference type="Pfam" id="PF01232"/>
    </source>
</evidence>
<evidence type="ECO:0000313" key="7">
    <source>
        <dbReference type="Proteomes" id="UP000034076"/>
    </source>
</evidence>
<evidence type="ECO:0000256" key="2">
    <source>
        <dbReference type="ARBA" id="ARBA00023027"/>
    </source>
</evidence>
<dbReference type="Gene3D" id="3.40.50.720">
    <property type="entry name" value="NAD(P)-binding Rossmann-like Domain"/>
    <property type="match status" value="1"/>
</dbReference>
<dbReference type="AlphaFoldDB" id="A0A0M2NC49"/>
<keyword evidence="7" id="KW-1185">Reference proteome</keyword>
<dbReference type="SUPFAM" id="SSF51735">
    <property type="entry name" value="NAD(P)-binding Rossmann-fold domains"/>
    <property type="match status" value="1"/>
</dbReference>
<dbReference type="PANTHER" id="PTHR30524:SF0">
    <property type="entry name" value="ALTRONATE OXIDOREDUCTASE-RELATED"/>
    <property type="match status" value="1"/>
</dbReference>
<dbReference type="SUPFAM" id="SSF48179">
    <property type="entry name" value="6-phosphogluconate dehydrogenase C-terminal domain-like"/>
    <property type="match status" value="1"/>
</dbReference>
<feature type="domain" description="Mannitol dehydrogenase N-terminal" evidence="4">
    <location>
        <begin position="3"/>
        <end position="199"/>
    </location>
</feature>
<dbReference type="GO" id="GO:0019592">
    <property type="term" value="P:mannitol catabolic process"/>
    <property type="evidence" value="ECO:0007669"/>
    <property type="project" value="TreeGrafter"/>
</dbReference>
<comment type="catalytic activity">
    <reaction evidence="3">
        <text>D-mannitol 1-phosphate + NAD(+) = beta-D-fructose 6-phosphate + NADH + H(+)</text>
        <dbReference type="Rhea" id="RHEA:19661"/>
        <dbReference type="ChEBI" id="CHEBI:15378"/>
        <dbReference type="ChEBI" id="CHEBI:57540"/>
        <dbReference type="ChEBI" id="CHEBI:57634"/>
        <dbReference type="ChEBI" id="CHEBI:57945"/>
        <dbReference type="ChEBI" id="CHEBI:61381"/>
        <dbReference type="EC" id="1.1.1.17"/>
    </reaction>
</comment>
<dbReference type="InterPro" id="IPR013118">
    <property type="entry name" value="Mannitol_DH_C"/>
</dbReference>
<evidence type="ECO:0000256" key="3">
    <source>
        <dbReference type="ARBA" id="ARBA00048615"/>
    </source>
</evidence>
<accession>A0A0M2NC49</accession>
<dbReference type="InterPro" id="IPR013131">
    <property type="entry name" value="Mannitol_DH_N"/>
</dbReference>
<dbReference type="GO" id="GO:0008926">
    <property type="term" value="F:mannitol-1-phosphate 5-dehydrogenase activity"/>
    <property type="evidence" value="ECO:0007669"/>
    <property type="project" value="UniProtKB-EC"/>
</dbReference>
<dbReference type="STRING" id="270498.CHK_2723"/>
<protein>
    <submittedName>
        <fullName evidence="6">Mannitol-1-phosphate 5-dehydrogenase</fullName>
        <ecNumber evidence="6">1.1.1.17</ecNumber>
    </submittedName>
</protein>
<dbReference type="PANTHER" id="PTHR30524">
    <property type="entry name" value="MANNITOL-1-PHOSPHATE 5-DEHYDROGENASE"/>
    <property type="match status" value="1"/>
</dbReference>
<dbReference type="GO" id="GO:0005829">
    <property type="term" value="C:cytosol"/>
    <property type="evidence" value="ECO:0007669"/>
    <property type="project" value="TreeGrafter"/>
</dbReference>
<keyword evidence="2" id="KW-0520">NAD</keyword>
<dbReference type="InterPro" id="IPR008927">
    <property type="entry name" value="6-PGluconate_DH-like_C_sf"/>
</dbReference>
<dbReference type="EC" id="1.1.1.17" evidence="6"/>
<dbReference type="Proteomes" id="UP000034076">
    <property type="component" value="Unassembled WGS sequence"/>
</dbReference>
<proteinExistence type="predicted"/>